<organism evidence="2 3">
    <name type="scientific">Agromyces aureus</name>
    <dbReference type="NCBI Taxonomy" id="453304"/>
    <lineage>
        <taxon>Bacteria</taxon>
        <taxon>Bacillati</taxon>
        <taxon>Actinomycetota</taxon>
        <taxon>Actinomycetes</taxon>
        <taxon>Micrococcales</taxon>
        <taxon>Microbacteriaceae</taxon>
        <taxon>Agromyces</taxon>
    </lineage>
</organism>
<name>A0A191WJY5_9MICO</name>
<feature type="domain" description="N-acetyltransferase" evidence="1">
    <location>
        <begin position="18"/>
        <end position="174"/>
    </location>
</feature>
<evidence type="ECO:0000259" key="1">
    <source>
        <dbReference type="PROSITE" id="PS51186"/>
    </source>
</evidence>
<reference evidence="3" key="2">
    <citation type="submission" date="2016-01" db="EMBL/GenBank/DDBJ databases">
        <title>Complete genome sequence of Agromyces aureus AR33T and comparison with related organisms.</title>
        <authorList>
            <person name="Corretto E."/>
            <person name="Antonielli L."/>
            <person name="Sessitsch A."/>
            <person name="Brader G."/>
        </authorList>
    </citation>
    <scope>NUCLEOTIDE SEQUENCE [LARGE SCALE GENOMIC DNA]</scope>
    <source>
        <strain evidence="3">AR33</strain>
    </source>
</reference>
<evidence type="ECO:0000313" key="2">
    <source>
        <dbReference type="EMBL" id="ANJ28542.1"/>
    </source>
</evidence>
<dbReference type="AlphaFoldDB" id="A0A191WJY5"/>
<protein>
    <recommendedName>
        <fullName evidence="1">N-acetyltransferase domain-containing protein</fullName>
    </recommendedName>
</protein>
<dbReference type="GO" id="GO:0016747">
    <property type="term" value="F:acyltransferase activity, transferring groups other than amino-acyl groups"/>
    <property type="evidence" value="ECO:0007669"/>
    <property type="project" value="InterPro"/>
</dbReference>
<dbReference type="Pfam" id="PF13302">
    <property type="entry name" value="Acetyltransf_3"/>
    <property type="match status" value="1"/>
</dbReference>
<dbReference type="STRING" id="453304.ATC03_19395"/>
<sequence length="174" mass="18599">MSVGRASMRHVDTTTPSLTLRPFTVDDAERLLSGEVDPRDGWEGGYSFTEEPELLREYVDAVRDAGDPAPFGPYLVHLVDGGITGAAVGGVNLFGPLSDDGAIEFAFALVPAARGRGLADHVVREALALARANGARIVRAEAEIANLPARRVLERSGMGECARTDGSITYEIRY</sequence>
<dbReference type="Proteomes" id="UP000078437">
    <property type="component" value="Chromosome"/>
</dbReference>
<proteinExistence type="predicted"/>
<dbReference type="Gene3D" id="3.40.630.30">
    <property type="match status" value="1"/>
</dbReference>
<dbReference type="PROSITE" id="PS51186">
    <property type="entry name" value="GNAT"/>
    <property type="match status" value="1"/>
</dbReference>
<dbReference type="KEGG" id="agy:ATC03_19395"/>
<reference evidence="2 3" key="1">
    <citation type="journal article" date="2016" name="Int. J. Syst. Evol. Microbiol.">
        <title>Agromyces aureus sp. nov., isolated from the rhizosphere of Salix caprea L. grown in a heavy-metal-contaminated soil.</title>
        <authorList>
            <person name="Corretto E."/>
            <person name="Antonielli L."/>
            <person name="Sessitsch A."/>
            <person name="Compant S."/>
            <person name="Gorfer M."/>
            <person name="Kuffner M."/>
            <person name="Brader G."/>
        </authorList>
    </citation>
    <scope>NUCLEOTIDE SEQUENCE [LARGE SCALE GENOMIC DNA]</scope>
    <source>
        <strain evidence="2 3">AR33</strain>
    </source>
</reference>
<dbReference type="InterPro" id="IPR016181">
    <property type="entry name" value="Acyl_CoA_acyltransferase"/>
</dbReference>
<keyword evidence="3" id="KW-1185">Reference proteome</keyword>
<dbReference type="InterPro" id="IPR000182">
    <property type="entry name" value="GNAT_dom"/>
</dbReference>
<gene>
    <name evidence="2" type="ORF">ATC03_19395</name>
</gene>
<evidence type="ECO:0000313" key="3">
    <source>
        <dbReference type="Proteomes" id="UP000078437"/>
    </source>
</evidence>
<accession>A0A191WJY5</accession>
<dbReference type="EMBL" id="CP013979">
    <property type="protein sequence ID" value="ANJ28542.1"/>
    <property type="molecule type" value="Genomic_DNA"/>
</dbReference>
<dbReference type="SUPFAM" id="SSF55729">
    <property type="entry name" value="Acyl-CoA N-acyltransferases (Nat)"/>
    <property type="match status" value="1"/>
</dbReference>
<dbReference type="CDD" id="cd04301">
    <property type="entry name" value="NAT_SF"/>
    <property type="match status" value="1"/>
</dbReference>